<dbReference type="GO" id="GO:0004730">
    <property type="term" value="F:pseudouridylate synthase activity"/>
    <property type="evidence" value="ECO:0007669"/>
    <property type="project" value="UniProtKB-UniRule"/>
</dbReference>
<feature type="binding site" evidence="6">
    <location>
        <position position="110"/>
    </location>
    <ligand>
        <name>substrate</name>
    </ligand>
</feature>
<comment type="catalytic activity">
    <reaction evidence="6">
        <text>D-ribose 5-phosphate + uracil = psi-UMP + H2O</text>
        <dbReference type="Rhea" id="RHEA:18337"/>
        <dbReference type="ChEBI" id="CHEBI:15377"/>
        <dbReference type="ChEBI" id="CHEBI:17568"/>
        <dbReference type="ChEBI" id="CHEBI:58380"/>
        <dbReference type="ChEBI" id="CHEBI:78346"/>
        <dbReference type="EC" id="4.2.1.70"/>
    </reaction>
</comment>
<dbReference type="EC" id="4.2.1.70" evidence="6"/>
<keyword evidence="5 6" id="KW-0326">Glycosidase</keyword>
<keyword evidence="4 6" id="KW-0456">Lyase</keyword>
<evidence type="ECO:0000256" key="1">
    <source>
        <dbReference type="ARBA" id="ARBA00022723"/>
    </source>
</evidence>
<evidence type="ECO:0000256" key="3">
    <source>
        <dbReference type="ARBA" id="ARBA00023211"/>
    </source>
</evidence>
<accession>A0A0U9HG56</accession>
<dbReference type="Gene3D" id="3.40.1790.10">
    <property type="entry name" value="Indigoidine synthase domain"/>
    <property type="match status" value="1"/>
</dbReference>
<name>A0A0U9HG56_9FIRM</name>
<dbReference type="Pfam" id="PF04227">
    <property type="entry name" value="Indigoidine_A"/>
    <property type="match status" value="1"/>
</dbReference>
<keyword evidence="8" id="KW-1185">Reference proteome</keyword>
<evidence type="ECO:0000313" key="7">
    <source>
        <dbReference type="EMBL" id="GAQ25115.1"/>
    </source>
</evidence>
<evidence type="ECO:0000313" key="8">
    <source>
        <dbReference type="Proteomes" id="UP000062160"/>
    </source>
</evidence>
<comment type="cofactor">
    <cofactor evidence="6">
        <name>Mn(2+)</name>
        <dbReference type="ChEBI" id="CHEBI:29035"/>
    </cofactor>
    <text evidence="6">Binds 1 Mn(2+) ion per subunit.</text>
</comment>
<comment type="similarity">
    <text evidence="6">Belongs to the pseudouridine-5'-phosphate glycosidase family.</text>
</comment>
<dbReference type="PANTHER" id="PTHR42909:SF1">
    <property type="entry name" value="CARBOHYDRATE KINASE PFKB DOMAIN-CONTAINING PROTEIN"/>
    <property type="match status" value="1"/>
</dbReference>
<dbReference type="PANTHER" id="PTHR42909">
    <property type="entry name" value="ZGC:136858"/>
    <property type="match status" value="1"/>
</dbReference>
<feature type="binding site" evidence="6">
    <location>
        <position position="90"/>
    </location>
    <ligand>
        <name>substrate</name>
    </ligand>
</feature>
<dbReference type="InterPro" id="IPR022830">
    <property type="entry name" value="Indigdn_synthA-like"/>
</dbReference>
<comment type="function">
    <text evidence="6">Catalyzes the reversible cleavage of pseudouridine 5'-phosphate (PsiMP) to ribose 5-phosphate and uracil. Functions biologically in the cleavage direction, as part of a pseudouridine degradation pathway.</text>
</comment>
<proteinExistence type="inferred from homology"/>
<dbReference type="GO" id="GO:0016798">
    <property type="term" value="F:hydrolase activity, acting on glycosyl bonds"/>
    <property type="evidence" value="ECO:0007669"/>
    <property type="project" value="UniProtKB-KW"/>
</dbReference>
<dbReference type="OrthoDB" id="9805870at2"/>
<dbReference type="SUPFAM" id="SSF110581">
    <property type="entry name" value="Indigoidine synthase A-like"/>
    <property type="match status" value="1"/>
</dbReference>
<dbReference type="HAMAP" id="MF_01876">
    <property type="entry name" value="PsiMP_glycosidase"/>
    <property type="match status" value="1"/>
</dbReference>
<dbReference type="RefSeq" id="WP_059032530.1">
    <property type="nucleotide sequence ID" value="NZ_BSDN01000002.1"/>
</dbReference>
<evidence type="ECO:0000256" key="5">
    <source>
        <dbReference type="ARBA" id="ARBA00023295"/>
    </source>
</evidence>
<keyword evidence="1 6" id="KW-0479">Metal-binding</keyword>
<sequence length="312" mass="33925">MKTNYNNFVEFNQEIKDAINNHLPVVALESTIISHGMPYPQNIEMAHKVEEIVRENGAIPATIAIMDGKIKIGINEEDLKILATNSDIAKVSRRDIAAVIASKGVGATTVAATMLCANMAGIKFFVTGGIGGVHREYEKTLDVSADLEELAQTPVTVICAGAKSILDLPRTLEYLETKGVPVIGFKTDELPAFFTRNSGLKLNLRLDSVEEIAKLVYVQDTLKLKGGILVANPIPEESSLDKEYIDSIIDEAIEESEKLGVKGKDLTPFLLKRIVEKTEGKSLEANLQLVYNNAKIGSRIAAAYSKLPANCL</sequence>
<dbReference type="GO" id="GO:0046872">
    <property type="term" value="F:metal ion binding"/>
    <property type="evidence" value="ECO:0007669"/>
    <property type="project" value="UniProtKB-KW"/>
</dbReference>
<keyword evidence="2 6" id="KW-0378">Hydrolase</keyword>
<reference evidence="7" key="1">
    <citation type="journal article" date="2016" name="Genome Announc.">
        <title>Draft Genome Sequence of the Syntrophic Lactate-Degrading Bacterium Tepidanaerobacter syntrophicus JLT.</title>
        <authorList>
            <person name="Matsuura N."/>
            <person name="Ohashi A."/>
            <person name="Tourlousse D.M."/>
            <person name="Sekiguchi Y."/>
        </authorList>
    </citation>
    <scope>NUCLEOTIDE SEQUENCE [LARGE SCALE GENOMIC DNA]</scope>
    <source>
        <strain evidence="7">JL</strain>
    </source>
</reference>
<dbReference type="EMBL" id="DF977001">
    <property type="protein sequence ID" value="GAQ25115.1"/>
    <property type="molecule type" value="Genomic_DNA"/>
</dbReference>
<evidence type="ECO:0000256" key="2">
    <source>
        <dbReference type="ARBA" id="ARBA00022801"/>
    </source>
</evidence>
<dbReference type="STRING" id="224999.GCA_001485475_01130"/>
<evidence type="ECO:0000256" key="4">
    <source>
        <dbReference type="ARBA" id="ARBA00023239"/>
    </source>
</evidence>
<feature type="active site" description="Proton donor" evidence="6">
    <location>
        <position position="29"/>
    </location>
</feature>
<keyword evidence="3 6" id="KW-0464">Manganese</keyword>
<dbReference type="InterPro" id="IPR007342">
    <property type="entry name" value="PsuG"/>
</dbReference>
<feature type="active site" description="Nucleophile" evidence="6">
    <location>
        <position position="163"/>
    </location>
</feature>
<dbReference type="GO" id="GO:0046113">
    <property type="term" value="P:nucleobase catabolic process"/>
    <property type="evidence" value="ECO:0007669"/>
    <property type="project" value="UniProtKB-UniRule"/>
</dbReference>
<gene>
    <name evidence="6" type="primary">psuG</name>
    <name evidence="7" type="ORF">TSYNT_7133</name>
</gene>
<comment type="subunit">
    <text evidence="6">Homotrimer.</text>
</comment>
<evidence type="ECO:0000256" key="6">
    <source>
        <dbReference type="HAMAP-Rule" id="MF_01876"/>
    </source>
</evidence>
<dbReference type="Proteomes" id="UP000062160">
    <property type="component" value="Unassembled WGS sequence"/>
</dbReference>
<dbReference type="GO" id="GO:0005737">
    <property type="term" value="C:cytoplasm"/>
    <property type="evidence" value="ECO:0007669"/>
    <property type="project" value="TreeGrafter"/>
</dbReference>
<protein>
    <recommendedName>
        <fullName evidence="6">Pseudouridine-5'-phosphate glycosidase</fullName>
        <shortName evidence="6">PsiMP glycosidase</shortName>
        <ecNumber evidence="6">4.2.1.70</ecNumber>
    </recommendedName>
</protein>
<feature type="binding site" evidence="6">
    <location>
        <begin position="144"/>
        <end position="146"/>
    </location>
    <ligand>
        <name>substrate</name>
    </ligand>
</feature>
<organism evidence="7">
    <name type="scientific">Tepidanaerobacter syntrophicus</name>
    <dbReference type="NCBI Taxonomy" id="224999"/>
    <lineage>
        <taxon>Bacteria</taxon>
        <taxon>Bacillati</taxon>
        <taxon>Bacillota</taxon>
        <taxon>Clostridia</taxon>
        <taxon>Thermosediminibacterales</taxon>
        <taxon>Tepidanaerobacteraceae</taxon>
        <taxon>Tepidanaerobacter</taxon>
    </lineage>
</organism>
<feature type="binding site" evidence="6">
    <location>
        <position position="142"/>
    </location>
    <ligand>
        <name>Mn(2+)</name>
        <dbReference type="ChEBI" id="CHEBI:29035"/>
    </ligand>
</feature>
<dbReference type="AlphaFoldDB" id="A0A0U9HG56"/>